<dbReference type="AlphaFoldDB" id="A0A7C5Z2T9"/>
<keyword evidence="1" id="KW-1133">Transmembrane helix</keyword>
<feature type="transmembrane region" description="Helical" evidence="1">
    <location>
        <begin position="7"/>
        <end position="29"/>
    </location>
</feature>
<dbReference type="SUPFAM" id="SSF50969">
    <property type="entry name" value="YVTN repeat-like/Quinoprotein amine dehydrogenase"/>
    <property type="match status" value="1"/>
</dbReference>
<dbReference type="EMBL" id="DRUZ01000108">
    <property type="protein sequence ID" value="HHS02713.1"/>
    <property type="molecule type" value="Genomic_DNA"/>
</dbReference>
<comment type="caution">
    <text evidence="2">The sequence shown here is derived from an EMBL/GenBank/DDBJ whole genome shotgun (WGS) entry which is preliminary data.</text>
</comment>
<evidence type="ECO:0000256" key="1">
    <source>
        <dbReference type="SAM" id="Phobius"/>
    </source>
</evidence>
<reference evidence="2" key="1">
    <citation type="journal article" date="2020" name="mSystems">
        <title>Genome- and Community-Level Interaction Insights into Carbon Utilization and Element Cycling Functions of Hydrothermarchaeota in Hydrothermal Sediment.</title>
        <authorList>
            <person name="Zhou Z."/>
            <person name="Liu Y."/>
            <person name="Xu W."/>
            <person name="Pan J."/>
            <person name="Luo Z.H."/>
            <person name="Li M."/>
        </authorList>
    </citation>
    <scope>NUCLEOTIDE SEQUENCE [LARGE SCALE GENOMIC DNA]</scope>
    <source>
        <strain evidence="2">SpSt-102</strain>
    </source>
</reference>
<keyword evidence="1" id="KW-0812">Transmembrane</keyword>
<proteinExistence type="predicted"/>
<accession>A0A7C5Z2T9</accession>
<organism evidence="2">
    <name type="scientific">Caldicellulosiruptor owensensis</name>
    <dbReference type="NCBI Taxonomy" id="55205"/>
    <lineage>
        <taxon>Bacteria</taxon>
        <taxon>Bacillati</taxon>
        <taxon>Bacillota</taxon>
        <taxon>Bacillota incertae sedis</taxon>
        <taxon>Caldicellulosiruptorales</taxon>
        <taxon>Caldicellulosiruptoraceae</taxon>
        <taxon>Caldicellulosiruptor</taxon>
    </lineage>
</organism>
<name>A0A7C5Z2T9_9FIRM</name>
<keyword evidence="1" id="KW-0472">Membrane</keyword>
<dbReference type="InterPro" id="IPR011044">
    <property type="entry name" value="Quino_amine_DH_bsu"/>
</dbReference>
<evidence type="ECO:0000313" key="2">
    <source>
        <dbReference type="EMBL" id="HHS02713.1"/>
    </source>
</evidence>
<gene>
    <name evidence="2" type="ORF">ENL71_09640</name>
</gene>
<protein>
    <submittedName>
        <fullName evidence="2">Uncharacterized protein</fullName>
    </submittedName>
</protein>
<sequence>MNLIRFLYKFLIIFTLIISVILSLNVYGIEFVSPYIFLNFEYIKTYPNIKFYEDVLPLQDGLAVIYRGKIGIVSKSAIKWVKIAYQNHKGFSDGNVAVAYVEEGKYLHIITNSGQKDVLYPVPIKSVKVKNSRVLVHLADNDDNYLICYDKNQNIIFSAKFKEKVIDYDLTDNFAAALLKSTDTNDVAISYIDKRGIYMSKMLPPSFSNSKRFFIIDNHILIWNGRVIDVYDLNLKKKKRTFKFGTQPKPAVGNPDILVGKNEILVYNKLTKRFLLKNIELFDWIYASSDKIVLSKGNDVMLYSLNLNKIKLLGVSSFGFVKAVLSQDKLYYIFSDRIECYQERW</sequence>